<dbReference type="OrthoDB" id="5840548at2759"/>
<evidence type="ECO:0000256" key="5">
    <source>
        <dbReference type="SAM" id="Phobius"/>
    </source>
</evidence>
<name>A0A6V7V1X9_MELEN</name>
<dbReference type="Proteomes" id="UP000580250">
    <property type="component" value="Unassembled WGS sequence"/>
</dbReference>
<dbReference type="InterPro" id="IPR047843">
    <property type="entry name" value="WLS-like_TM"/>
</dbReference>
<dbReference type="GO" id="GO:0017147">
    <property type="term" value="F:Wnt-protein binding"/>
    <property type="evidence" value="ECO:0007669"/>
    <property type="project" value="InterPro"/>
</dbReference>
<accession>A0A6V7V1X9</accession>
<evidence type="ECO:0000313" key="8">
    <source>
        <dbReference type="Proteomes" id="UP000580250"/>
    </source>
</evidence>
<evidence type="ECO:0000259" key="6">
    <source>
        <dbReference type="Pfam" id="PF06664"/>
    </source>
</evidence>
<comment type="subcellular location">
    <subcellularLocation>
        <location evidence="1">Endosome membrane</location>
        <topology evidence="1">Multi-pass membrane protein</topology>
    </subcellularLocation>
</comment>
<keyword evidence="3 5" id="KW-1133">Transmembrane helix</keyword>
<protein>
    <recommendedName>
        <fullName evidence="6">Wntless-like transmembrane domain-containing protein</fullName>
    </recommendedName>
</protein>
<dbReference type="GO" id="GO:0010008">
    <property type="term" value="C:endosome membrane"/>
    <property type="evidence" value="ECO:0007669"/>
    <property type="project" value="UniProtKB-SubCell"/>
</dbReference>
<organism evidence="7 8">
    <name type="scientific">Meloidogyne enterolobii</name>
    <name type="common">Root-knot nematode worm</name>
    <name type="synonym">Meloidogyne mayaguensis</name>
    <dbReference type="NCBI Taxonomy" id="390850"/>
    <lineage>
        <taxon>Eukaryota</taxon>
        <taxon>Metazoa</taxon>
        <taxon>Ecdysozoa</taxon>
        <taxon>Nematoda</taxon>
        <taxon>Chromadorea</taxon>
        <taxon>Rhabditida</taxon>
        <taxon>Tylenchina</taxon>
        <taxon>Tylenchomorpha</taxon>
        <taxon>Tylenchoidea</taxon>
        <taxon>Meloidogynidae</taxon>
        <taxon>Meloidogyninae</taxon>
        <taxon>Meloidogyne</taxon>
    </lineage>
</organism>
<dbReference type="GO" id="GO:0061355">
    <property type="term" value="P:Wnt protein secretion"/>
    <property type="evidence" value="ECO:0007669"/>
    <property type="project" value="TreeGrafter"/>
</dbReference>
<dbReference type="GO" id="GO:0006886">
    <property type="term" value="P:intracellular protein transport"/>
    <property type="evidence" value="ECO:0007669"/>
    <property type="project" value="TreeGrafter"/>
</dbReference>
<feature type="domain" description="Wntless-like transmembrane" evidence="6">
    <location>
        <begin position="1"/>
        <end position="87"/>
    </location>
</feature>
<dbReference type="Pfam" id="PF06664">
    <property type="entry name" value="WLS-like_TM"/>
    <property type="match status" value="1"/>
</dbReference>
<dbReference type="InterPro" id="IPR009551">
    <property type="entry name" value="Wntless"/>
</dbReference>
<dbReference type="AlphaFoldDB" id="A0A6V7V1X9"/>
<feature type="transmembrane region" description="Helical" evidence="5">
    <location>
        <begin position="56"/>
        <end position="83"/>
    </location>
</feature>
<dbReference type="PANTHER" id="PTHR13449">
    <property type="entry name" value="INTEGRAL MEMBRANE PROTEIN GPR177"/>
    <property type="match status" value="1"/>
</dbReference>
<sequence>MILTIFCAFTTIFAYLMQRQNEENFNFFEPEEFELIENKEEGENNYYLNQTFLKKLISISASAFLIGIFGQWNLYVLLLLALYAPSHKHFNNLNLQALNNEDNNEEEENFNVGIDATPLTTFLKQATD</sequence>
<evidence type="ECO:0000256" key="1">
    <source>
        <dbReference type="ARBA" id="ARBA00004337"/>
    </source>
</evidence>
<dbReference type="PANTHER" id="PTHR13449:SF2">
    <property type="entry name" value="PROTEIN WNTLESS HOMOLOG"/>
    <property type="match status" value="1"/>
</dbReference>
<evidence type="ECO:0000256" key="2">
    <source>
        <dbReference type="ARBA" id="ARBA00022692"/>
    </source>
</evidence>
<evidence type="ECO:0000256" key="3">
    <source>
        <dbReference type="ARBA" id="ARBA00022989"/>
    </source>
</evidence>
<gene>
    <name evidence="7" type="ORF">MENT_LOCUS20326</name>
</gene>
<evidence type="ECO:0000313" key="7">
    <source>
        <dbReference type="EMBL" id="CAD2169011.1"/>
    </source>
</evidence>
<dbReference type="EMBL" id="CAJEWN010000147">
    <property type="protein sequence ID" value="CAD2169011.1"/>
    <property type="molecule type" value="Genomic_DNA"/>
</dbReference>
<comment type="caution">
    <text evidence="7">The sequence shown here is derived from an EMBL/GenBank/DDBJ whole genome shotgun (WGS) entry which is preliminary data.</text>
</comment>
<keyword evidence="4 5" id="KW-0472">Membrane</keyword>
<reference evidence="7 8" key="1">
    <citation type="submission" date="2020-08" db="EMBL/GenBank/DDBJ databases">
        <authorList>
            <person name="Koutsovoulos G."/>
            <person name="Danchin GJ E."/>
        </authorList>
    </citation>
    <scope>NUCLEOTIDE SEQUENCE [LARGE SCALE GENOMIC DNA]</scope>
</reference>
<dbReference type="GO" id="GO:0016055">
    <property type="term" value="P:Wnt signaling pathway"/>
    <property type="evidence" value="ECO:0007669"/>
    <property type="project" value="InterPro"/>
</dbReference>
<evidence type="ECO:0000256" key="4">
    <source>
        <dbReference type="ARBA" id="ARBA00023136"/>
    </source>
</evidence>
<proteinExistence type="predicted"/>
<keyword evidence="2 5" id="KW-0812">Transmembrane</keyword>